<name>A0A0F8YSJ1_9ZZZZ</name>
<dbReference type="AlphaFoldDB" id="A0A0F8YSJ1"/>
<proteinExistence type="predicted"/>
<evidence type="ECO:0000313" key="1">
    <source>
        <dbReference type="EMBL" id="KKK76770.1"/>
    </source>
</evidence>
<gene>
    <name evidence="1" type="ORF">LCGC14_2860290</name>
</gene>
<dbReference type="EMBL" id="LAZR01055262">
    <property type="protein sequence ID" value="KKK76770.1"/>
    <property type="molecule type" value="Genomic_DNA"/>
</dbReference>
<reference evidence="1" key="1">
    <citation type="journal article" date="2015" name="Nature">
        <title>Complex archaea that bridge the gap between prokaryotes and eukaryotes.</title>
        <authorList>
            <person name="Spang A."/>
            <person name="Saw J.H."/>
            <person name="Jorgensen S.L."/>
            <person name="Zaremba-Niedzwiedzka K."/>
            <person name="Martijn J."/>
            <person name="Lind A.E."/>
            <person name="van Eijk R."/>
            <person name="Schleper C."/>
            <person name="Guy L."/>
            <person name="Ettema T.J."/>
        </authorList>
    </citation>
    <scope>NUCLEOTIDE SEQUENCE</scope>
</reference>
<protein>
    <submittedName>
        <fullName evidence="1">Uncharacterized protein</fullName>
    </submittedName>
</protein>
<sequence>MYKPEGWKNPFDECVPLDLSDKMARDAYESGADAMLEGLVKSSRRVDINEYGGVNCYFPYLLTIPAKGYLVFIPEEE</sequence>
<accession>A0A0F8YSJ1</accession>
<comment type="caution">
    <text evidence="1">The sequence shown here is derived from an EMBL/GenBank/DDBJ whole genome shotgun (WGS) entry which is preliminary data.</text>
</comment>
<organism evidence="1">
    <name type="scientific">marine sediment metagenome</name>
    <dbReference type="NCBI Taxonomy" id="412755"/>
    <lineage>
        <taxon>unclassified sequences</taxon>
        <taxon>metagenomes</taxon>
        <taxon>ecological metagenomes</taxon>
    </lineage>
</organism>